<dbReference type="SUPFAM" id="SSF52540">
    <property type="entry name" value="P-loop containing nucleoside triphosphate hydrolases"/>
    <property type="match status" value="1"/>
</dbReference>
<dbReference type="GO" id="GO:0016887">
    <property type="term" value="F:ATP hydrolysis activity"/>
    <property type="evidence" value="ECO:0007669"/>
    <property type="project" value="InterPro"/>
</dbReference>
<dbReference type="InterPro" id="IPR003439">
    <property type="entry name" value="ABC_transporter-like_ATP-bd"/>
</dbReference>
<evidence type="ECO:0000256" key="3">
    <source>
        <dbReference type="ARBA" id="ARBA00022840"/>
    </source>
</evidence>
<evidence type="ECO:0000259" key="5">
    <source>
        <dbReference type="PROSITE" id="PS50893"/>
    </source>
</evidence>
<dbReference type="Gene3D" id="3.40.50.300">
    <property type="entry name" value="P-loop containing nucleotide triphosphate hydrolases"/>
    <property type="match status" value="1"/>
</dbReference>
<dbReference type="Proteomes" id="UP001302716">
    <property type="component" value="Chromosome"/>
</dbReference>
<feature type="domain" description="ABC transporter" evidence="5">
    <location>
        <begin position="24"/>
        <end position="244"/>
    </location>
</feature>
<evidence type="ECO:0000313" key="6">
    <source>
        <dbReference type="EMBL" id="WOB47940.1"/>
    </source>
</evidence>
<protein>
    <submittedName>
        <fullName evidence="6">ABC transporter ATP-binding protein</fullName>
    </submittedName>
</protein>
<reference evidence="6 7" key="1">
    <citation type="submission" date="2022-08" db="EMBL/GenBank/DDBJ databases">
        <title>Whole genome sequencing-based tracing of a 2022 introduction and outbreak of Xanthomonas hortorum pv. pelargonii.</title>
        <authorList>
            <person name="Iruegas-Bocardo F."/>
            <person name="Weisberg A.K."/>
            <person name="Riutta E.R."/>
            <person name="Kilday K."/>
            <person name="Bonkowski J.C."/>
            <person name="Creswell T."/>
            <person name="Daughtrey M.L."/>
            <person name="Rane K."/>
            <person name="Grunwald N.J."/>
            <person name="Chang J.H."/>
            <person name="Putnam M.L."/>
        </authorList>
    </citation>
    <scope>NUCLEOTIDE SEQUENCE [LARGE SCALE GENOMIC DNA]</scope>
    <source>
        <strain evidence="6 7">22-323</strain>
    </source>
</reference>
<dbReference type="CDD" id="cd03255">
    <property type="entry name" value="ABC_MJ0796_LolCDE_FtsE"/>
    <property type="match status" value="1"/>
</dbReference>
<dbReference type="GO" id="GO:0005524">
    <property type="term" value="F:ATP binding"/>
    <property type="evidence" value="ECO:0007669"/>
    <property type="project" value="UniProtKB-KW"/>
</dbReference>
<evidence type="ECO:0000313" key="7">
    <source>
        <dbReference type="Proteomes" id="UP001302716"/>
    </source>
</evidence>
<keyword evidence="1" id="KW-0813">Transport</keyword>
<dbReference type="InterPro" id="IPR015854">
    <property type="entry name" value="ABC_transpr_LolD-like"/>
</dbReference>
<gene>
    <name evidence="6" type="ORF">NYR97_11610</name>
</gene>
<keyword evidence="2" id="KW-0547">Nucleotide-binding</keyword>
<dbReference type="InterPro" id="IPR027417">
    <property type="entry name" value="P-loop_NTPase"/>
</dbReference>
<evidence type="ECO:0000256" key="1">
    <source>
        <dbReference type="ARBA" id="ARBA00022448"/>
    </source>
</evidence>
<dbReference type="FunFam" id="3.40.50.300:FF:000032">
    <property type="entry name" value="Export ABC transporter ATP-binding protein"/>
    <property type="match status" value="1"/>
</dbReference>
<evidence type="ECO:0000256" key="4">
    <source>
        <dbReference type="ARBA" id="ARBA00038388"/>
    </source>
</evidence>
<name>A0AAU0B7F5_9XANT</name>
<dbReference type="SMART" id="SM00382">
    <property type="entry name" value="AAA"/>
    <property type="match status" value="1"/>
</dbReference>
<dbReference type="PROSITE" id="PS00211">
    <property type="entry name" value="ABC_TRANSPORTER_1"/>
    <property type="match status" value="1"/>
</dbReference>
<evidence type="ECO:0000256" key="2">
    <source>
        <dbReference type="ARBA" id="ARBA00022741"/>
    </source>
</evidence>
<dbReference type="PANTHER" id="PTHR24220">
    <property type="entry name" value="IMPORT ATP-BINDING PROTEIN"/>
    <property type="match status" value="1"/>
</dbReference>
<dbReference type="GO" id="GO:0022857">
    <property type="term" value="F:transmembrane transporter activity"/>
    <property type="evidence" value="ECO:0007669"/>
    <property type="project" value="TreeGrafter"/>
</dbReference>
<keyword evidence="3 6" id="KW-0067">ATP-binding</keyword>
<dbReference type="PROSITE" id="PS50893">
    <property type="entry name" value="ABC_TRANSPORTER_2"/>
    <property type="match status" value="1"/>
</dbReference>
<dbReference type="InterPro" id="IPR017871">
    <property type="entry name" value="ABC_transporter-like_CS"/>
</dbReference>
<dbReference type="EMBL" id="CP103836">
    <property type="protein sequence ID" value="WOB47940.1"/>
    <property type="molecule type" value="Genomic_DNA"/>
</dbReference>
<dbReference type="PANTHER" id="PTHR24220:SF86">
    <property type="entry name" value="ABC TRANSPORTER ABCH.1"/>
    <property type="match status" value="1"/>
</dbReference>
<accession>A0AAU0B7F5</accession>
<dbReference type="GO" id="GO:0005886">
    <property type="term" value="C:plasma membrane"/>
    <property type="evidence" value="ECO:0007669"/>
    <property type="project" value="TreeGrafter"/>
</dbReference>
<dbReference type="InterPro" id="IPR017911">
    <property type="entry name" value="MacB-like_ATP-bd"/>
</dbReference>
<keyword evidence="7" id="KW-1185">Reference proteome</keyword>
<dbReference type="AlphaFoldDB" id="A0AAU0B7F5"/>
<comment type="similarity">
    <text evidence="4">Belongs to the ABC transporter superfamily. Macrolide exporter (TC 3.A.1.122) family.</text>
</comment>
<dbReference type="RefSeq" id="WP_316693166.1">
    <property type="nucleotide sequence ID" value="NZ_CP103836.1"/>
</dbReference>
<proteinExistence type="inferred from homology"/>
<organism evidence="6 7">
    <name type="scientific">Xanthomonas hydrangeae</name>
    <dbReference type="NCBI Taxonomy" id="2775159"/>
    <lineage>
        <taxon>Bacteria</taxon>
        <taxon>Pseudomonadati</taxon>
        <taxon>Pseudomonadota</taxon>
        <taxon>Gammaproteobacteria</taxon>
        <taxon>Lysobacterales</taxon>
        <taxon>Lysobacteraceae</taxon>
        <taxon>Xanthomonas</taxon>
    </lineage>
</organism>
<dbReference type="GO" id="GO:1902495">
    <property type="term" value="C:transmembrane transporter complex"/>
    <property type="evidence" value="ECO:0007669"/>
    <property type="project" value="UniProtKB-ARBA"/>
</dbReference>
<dbReference type="InterPro" id="IPR003593">
    <property type="entry name" value="AAA+_ATPase"/>
</dbReference>
<sequence length="244" mass="25998">MNVVALPQSETPTACVTAQVAPSIVLRGVGRRYKLGKVDVPALDDINLDIGPDELTVLSGPSGSGKSTLLNIMGCLDTADSGQVMIAGHDVAIMGVVALSDLRAKRIGFVFQNFNLLPVLTAYENVEYPLRLLGLPAPDRARQTTRMLEQVGLAGQAGHLPGELSGGQRQRVAIARALVKQPDIVLADEPTANLDTANGDAVLVLMRELQRHTRTAIVISSHDPRVVAVADRVVRLHDGKVVRT</sequence>
<dbReference type="Pfam" id="PF00005">
    <property type="entry name" value="ABC_tran"/>
    <property type="match status" value="1"/>
</dbReference>